<name>A0A933L0D4_9HYPH</name>
<accession>A0A933L0D4</accession>
<dbReference type="Proteomes" id="UP000782610">
    <property type="component" value="Unassembled WGS sequence"/>
</dbReference>
<evidence type="ECO:0000313" key="3">
    <source>
        <dbReference type="Proteomes" id="UP000782610"/>
    </source>
</evidence>
<feature type="transmembrane region" description="Helical" evidence="1">
    <location>
        <begin position="30"/>
        <end position="52"/>
    </location>
</feature>
<dbReference type="AlphaFoldDB" id="A0A933L0D4"/>
<feature type="transmembrane region" description="Helical" evidence="1">
    <location>
        <begin position="64"/>
        <end position="82"/>
    </location>
</feature>
<reference evidence="2" key="1">
    <citation type="submission" date="2020-07" db="EMBL/GenBank/DDBJ databases">
        <title>Huge and variable diversity of episymbiotic CPR bacteria and DPANN archaea in groundwater ecosystems.</title>
        <authorList>
            <person name="He C.Y."/>
            <person name="Keren R."/>
            <person name="Whittaker M."/>
            <person name="Farag I.F."/>
            <person name="Doudna J."/>
            <person name="Cate J.H.D."/>
            <person name="Banfield J.F."/>
        </authorList>
    </citation>
    <scope>NUCLEOTIDE SEQUENCE</scope>
    <source>
        <strain evidence="2">NC_groundwater_1586_Pr3_B-0.1um_66_15</strain>
    </source>
</reference>
<evidence type="ECO:0000313" key="2">
    <source>
        <dbReference type="EMBL" id="MBI4921939.1"/>
    </source>
</evidence>
<dbReference type="Pfam" id="PF10066">
    <property type="entry name" value="DUF2304"/>
    <property type="match status" value="1"/>
</dbReference>
<dbReference type="InterPro" id="IPR019277">
    <property type="entry name" value="DUF2304"/>
</dbReference>
<evidence type="ECO:0000256" key="1">
    <source>
        <dbReference type="SAM" id="Phobius"/>
    </source>
</evidence>
<proteinExistence type="predicted"/>
<gene>
    <name evidence="2" type="ORF">HY834_09340</name>
</gene>
<keyword evidence="1" id="KW-1133">Transmembrane helix</keyword>
<comment type="caution">
    <text evidence="2">The sequence shown here is derived from an EMBL/GenBank/DDBJ whole genome shotgun (WGS) entry which is preliminary data.</text>
</comment>
<protein>
    <submittedName>
        <fullName evidence="2">DUF2304 domain-containing protein</fullName>
    </submittedName>
</protein>
<sequence>MIFQAILVVALSVLVLYALGQRRRSGPISLVIILASVAGMLLVLFPEMSTIVANRLGIGRGADLVFYVFMLIMFAAVANLHVRMRIHSEATTALARQIALSSARQPDTRS</sequence>
<organism evidence="2 3">
    <name type="scientific">Devosia nanyangense</name>
    <dbReference type="NCBI Taxonomy" id="1228055"/>
    <lineage>
        <taxon>Bacteria</taxon>
        <taxon>Pseudomonadati</taxon>
        <taxon>Pseudomonadota</taxon>
        <taxon>Alphaproteobacteria</taxon>
        <taxon>Hyphomicrobiales</taxon>
        <taxon>Devosiaceae</taxon>
        <taxon>Devosia</taxon>
    </lineage>
</organism>
<dbReference type="EMBL" id="JACRAF010000025">
    <property type="protein sequence ID" value="MBI4921939.1"/>
    <property type="molecule type" value="Genomic_DNA"/>
</dbReference>
<keyword evidence="1" id="KW-0472">Membrane</keyword>
<keyword evidence="1" id="KW-0812">Transmembrane</keyword>